<dbReference type="SUPFAM" id="SSF51445">
    <property type="entry name" value="(Trans)glycosidases"/>
    <property type="match status" value="1"/>
</dbReference>
<evidence type="ECO:0000313" key="3">
    <source>
        <dbReference type="EMBL" id="PRQ28503.1"/>
    </source>
</evidence>
<evidence type="ECO:0000256" key="2">
    <source>
        <dbReference type="RuleBase" id="RU003690"/>
    </source>
</evidence>
<dbReference type="Pfam" id="PF00232">
    <property type="entry name" value="Glyco_hydro_1"/>
    <property type="match status" value="1"/>
</dbReference>
<dbReference type="Gramene" id="PRQ28503">
    <property type="protein sequence ID" value="PRQ28503"/>
    <property type="gene ID" value="RchiOBHm_Chr5g0003741"/>
</dbReference>
<dbReference type="InterPro" id="IPR001360">
    <property type="entry name" value="Glyco_hydro_1"/>
</dbReference>
<comment type="caution">
    <text evidence="3">The sequence shown here is derived from an EMBL/GenBank/DDBJ whole genome shotgun (WGS) entry which is preliminary data.</text>
</comment>
<dbReference type="GO" id="GO:0008422">
    <property type="term" value="F:beta-glucosidase activity"/>
    <property type="evidence" value="ECO:0007669"/>
    <property type="project" value="UniProtKB-EC"/>
</dbReference>
<evidence type="ECO:0000313" key="4">
    <source>
        <dbReference type="Proteomes" id="UP000238479"/>
    </source>
</evidence>
<dbReference type="STRING" id="74649.A0A2P6Q2T2"/>
<reference evidence="3 4" key="1">
    <citation type="journal article" date="2018" name="Nat. Genet.">
        <title>The Rosa genome provides new insights in the design of modern roses.</title>
        <authorList>
            <person name="Bendahmane M."/>
        </authorList>
    </citation>
    <scope>NUCLEOTIDE SEQUENCE [LARGE SCALE GENOMIC DNA]</scope>
    <source>
        <strain evidence="4">cv. Old Blush</strain>
    </source>
</reference>
<dbReference type="InterPro" id="IPR017853">
    <property type="entry name" value="GH"/>
</dbReference>
<name>A0A2P6Q2T2_ROSCH</name>
<keyword evidence="3" id="KW-0326">Glycosidase</keyword>
<dbReference type="Gene3D" id="3.20.20.80">
    <property type="entry name" value="Glycosidases"/>
    <property type="match status" value="2"/>
</dbReference>
<comment type="similarity">
    <text evidence="1 2">Belongs to the glycosyl hydrolase 1 family.</text>
</comment>
<accession>A0A2P6Q2T2</accession>
<dbReference type="AlphaFoldDB" id="A0A2P6Q2T2"/>
<dbReference type="Proteomes" id="UP000238479">
    <property type="component" value="Chromosome 5"/>
</dbReference>
<dbReference type="PRINTS" id="PR00131">
    <property type="entry name" value="GLHYDRLASE1"/>
</dbReference>
<dbReference type="PANTHER" id="PTHR10353">
    <property type="entry name" value="GLYCOSYL HYDROLASE"/>
    <property type="match status" value="1"/>
</dbReference>
<protein>
    <submittedName>
        <fullName evidence="3">Putative beta-glucosidase</fullName>
        <ecNumber evidence="3">3.2.1.21</ecNumber>
    </submittedName>
</protein>
<dbReference type="EMBL" id="PDCK01000043">
    <property type="protein sequence ID" value="PRQ28503.1"/>
    <property type="molecule type" value="Genomic_DNA"/>
</dbReference>
<keyword evidence="4" id="KW-1185">Reference proteome</keyword>
<evidence type="ECO:0000256" key="1">
    <source>
        <dbReference type="ARBA" id="ARBA00010838"/>
    </source>
</evidence>
<gene>
    <name evidence="3" type="ORF">RchiOBHm_Chr5g0003741</name>
</gene>
<sequence>MHELLGADLPVSSKFDLEMLKNGLDFIGINHYTSFYAKDCMFSPCEPGPGAARIEGYTLRTAQKDGVYIGEPVYNLILTKGADVRGYFVWSLLDDFEWTSGFMVKFGLHRVDYGTLKRTPRLSAAWYRQFITNHTLQILSAQEY</sequence>
<dbReference type="EC" id="3.2.1.21" evidence="3"/>
<proteinExistence type="inferred from homology"/>
<keyword evidence="3" id="KW-0378">Hydrolase</keyword>
<organism evidence="3 4">
    <name type="scientific">Rosa chinensis</name>
    <name type="common">China rose</name>
    <dbReference type="NCBI Taxonomy" id="74649"/>
    <lineage>
        <taxon>Eukaryota</taxon>
        <taxon>Viridiplantae</taxon>
        <taxon>Streptophyta</taxon>
        <taxon>Embryophyta</taxon>
        <taxon>Tracheophyta</taxon>
        <taxon>Spermatophyta</taxon>
        <taxon>Magnoliopsida</taxon>
        <taxon>eudicotyledons</taxon>
        <taxon>Gunneridae</taxon>
        <taxon>Pentapetalae</taxon>
        <taxon>rosids</taxon>
        <taxon>fabids</taxon>
        <taxon>Rosales</taxon>
        <taxon>Rosaceae</taxon>
        <taxon>Rosoideae</taxon>
        <taxon>Rosoideae incertae sedis</taxon>
        <taxon>Rosa</taxon>
    </lineage>
</organism>
<dbReference type="PANTHER" id="PTHR10353:SF27">
    <property type="entry name" value="BETA-GLUCOSIDASE 47"/>
    <property type="match status" value="1"/>
</dbReference>
<dbReference type="GO" id="GO:0005975">
    <property type="term" value="P:carbohydrate metabolic process"/>
    <property type="evidence" value="ECO:0007669"/>
    <property type="project" value="InterPro"/>
</dbReference>